<dbReference type="SUPFAM" id="SSF53474">
    <property type="entry name" value="alpha/beta-Hydrolases"/>
    <property type="match status" value="3"/>
</dbReference>
<feature type="domain" description="Carboxylesterase type B" evidence="6">
    <location>
        <begin position="1002"/>
        <end position="1512"/>
    </location>
</feature>
<keyword evidence="4" id="KW-1015">Disulfide bond</keyword>
<dbReference type="InterPro" id="IPR019826">
    <property type="entry name" value="Carboxylesterase_B_AS"/>
</dbReference>
<dbReference type="PROSITE" id="PS00941">
    <property type="entry name" value="CARBOXYLESTERASE_B_2"/>
    <property type="match status" value="1"/>
</dbReference>
<sequence length="1576" mass="178935">MLSGSKDFIYGPELLLQKGLIFVSMNYRLNSLGFLSLITKDTCGNAAMKDIILSLKWIKRNIIQFGGDENKVTIGGHSSGGTLVHLLMLSKKTTGLFQRAIIISGGAYHHRAISKYPKEKAFRLGKEMGIDTKDPNTLLETLKNLDYDELIAGYIKMSDASPKALTPYTPFIPIIEKDCADSVLDVAPEKILSEDGLTQKVPLLIGFNTNEGIYLLPRIYSNLKEIEEINNNLELLIPPNIEYPSGLEEAKNLAISITRLYFGQDRIIDNGKFCLFCLTDYITDVHYPVYNTDAWIRKYKARNDSNSLYLYEFSFDGSLNWAKLIYEIDAPGVSHADELGYLFLTNITKDDELIDERNRKMRDHVTFLFSNFIKYGNPTPNDGGSIMWPEYSKEQNYLIINDKPIVMQRHLSSRTVKTNFWDKVYEDYENYLKRGGVTHMKLYDKYIIVKTHSGPIRGKLIVFNGFSYYSFQGIPYAESTAGKFRFLPPVPKKPWSQVYDAFQEGPVCPQARRKDYHIEKMDEDCLYLNIYVPAYFTKEAFLPVYVNIHGGGHNMLSGSKDFIYGPELLLKKGLIFVSMNYRLNSLGFLSLNIKDACGNAALKDVILSLKWIKRNLKQFGGDESKITIGGHSSGGTLVHLLMLSKKTTGLFQRAIIISGGAYHHRAISKYPEKNAFRLGKEIGIDTKDPNTLLEALKNLDYNELIAGYIKMSDASPKAVIPYTPFIPIIEKDCHDSVLDVAAEKILSEDGLTQKVPLLIGFNTNEGINMLPNIYSNLKEIEEINNNLELLIPSNIEYPSGSEEAQNLAKSITKFYFGKESIIDDGKFCLFCLTDYITDSNYPVCNTDYWVEKYKGRNDSNSLYLYEFSFDGSLNWAKLIYEIDAPGVSHADELGYLFLTNITKDDELIDERNRKMRDYVTFLFSNFIKYGNPTPNDSGGIMWPEYGKEQNYLIINDKPIVMQRHLSSRTVKTNFWDKVYEDYENYLKNGGVTHMRLTLNEKLIVRTHSGLVKGKLNHVYNRFAYYSFQGIPYAESTAGKFRFMPPVAKKPWNHTLDATREGPVCPQAVTRYQRTDMSEDCLNLNVYIPGNITNKLLSVWVHIHGGGLALLSGNSDFMYGPQFILQKDVIFVTLNHRLHAFGFLSLNTEGACGNAGIKDILLALKWINQNIERFGGDKNKITLGGNSSGAILSHFLMFSNKAVGLFQQLLLISGSALHHRSLSRYPKDKVITLANVLGIKADNSSHLIKELQKIDPFKLTDAYMQMAAIDRNIIRSRATLSPSVDNMCTDSIFQHSPAEIFANGLPNKVPMLMGVNSNEGAYMIPTIMSKLGDVKELSENIERLIPSDIEYPLGSEASVDLAKAIAKLYFGKDSNIDRDFCLYCLTEYITDAQYAIHSIDSWARKYKEQNDSKALYLYQFGFDGMLNWAKIAYEFECPGASHSDELGYLFLTQFTNFSEAHVDNRSRKMRDTMVTLFTDFVKHGNPTPNNNSGITWPEFGKEQNYLSINDKSRATILNYSPATAKMLFWDNVYTEYNNYINKGNGLVKNKTYSQWKHVLFHILIILTKDMTISLFYL</sequence>
<accession>A0AAV1JRL6</accession>
<dbReference type="InterPro" id="IPR050309">
    <property type="entry name" value="Type-B_Carboxylest/Lipase"/>
</dbReference>
<reference evidence="7 8" key="1">
    <citation type="submission" date="2023-11" db="EMBL/GenBank/DDBJ databases">
        <authorList>
            <person name="Okamura Y."/>
        </authorList>
    </citation>
    <scope>NUCLEOTIDE SEQUENCE [LARGE SCALE GENOMIC DNA]</scope>
</reference>
<evidence type="ECO:0000256" key="4">
    <source>
        <dbReference type="ARBA" id="ARBA00023157"/>
    </source>
</evidence>
<keyword evidence="2" id="KW-0719">Serine esterase</keyword>
<dbReference type="Proteomes" id="UP001497472">
    <property type="component" value="Unassembled WGS sequence"/>
</dbReference>
<feature type="domain" description="Carboxylesterase type B" evidence="6">
    <location>
        <begin position="4"/>
        <end position="416"/>
    </location>
</feature>
<protein>
    <recommendedName>
        <fullName evidence="6">Carboxylesterase type B domain-containing protein</fullName>
    </recommendedName>
</protein>
<keyword evidence="3" id="KW-0378">Hydrolase</keyword>
<dbReference type="GO" id="GO:0052689">
    <property type="term" value="F:carboxylic ester hydrolase activity"/>
    <property type="evidence" value="ECO:0007669"/>
    <property type="project" value="UniProtKB-KW"/>
</dbReference>
<dbReference type="Gene3D" id="3.40.50.1820">
    <property type="entry name" value="alpha/beta hydrolase"/>
    <property type="match status" value="3"/>
</dbReference>
<dbReference type="InterPro" id="IPR002018">
    <property type="entry name" value="CarbesteraseB"/>
</dbReference>
<evidence type="ECO:0000256" key="2">
    <source>
        <dbReference type="ARBA" id="ARBA00022487"/>
    </source>
</evidence>
<evidence type="ECO:0000313" key="7">
    <source>
        <dbReference type="EMBL" id="CAK1551143.1"/>
    </source>
</evidence>
<feature type="domain" description="Carboxylesterase type B" evidence="6">
    <location>
        <begin position="448"/>
        <end position="970"/>
    </location>
</feature>
<organism evidence="7 8">
    <name type="scientific">Leptosia nina</name>
    <dbReference type="NCBI Taxonomy" id="320188"/>
    <lineage>
        <taxon>Eukaryota</taxon>
        <taxon>Metazoa</taxon>
        <taxon>Ecdysozoa</taxon>
        <taxon>Arthropoda</taxon>
        <taxon>Hexapoda</taxon>
        <taxon>Insecta</taxon>
        <taxon>Pterygota</taxon>
        <taxon>Neoptera</taxon>
        <taxon>Endopterygota</taxon>
        <taxon>Lepidoptera</taxon>
        <taxon>Glossata</taxon>
        <taxon>Ditrysia</taxon>
        <taxon>Papilionoidea</taxon>
        <taxon>Pieridae</taxon>
        <taxon>Pierinae</taxon>
        <taxon>Leptosia</taxon>
    </lineage>
</organism>
<dbReference type="InterPro" id="IPR019819">
    <property type="entry name" value="Carboxylesterase_B_CS"/>
</dbReference>
<evidence type="ECO:0000256" key="5">
    <source>
        <dbReference type="ARBA" id="ARBA00023180"/>
    </source>
</evidence>
<dbReference type="InterPro" id="IPR029058">
    <property type="entry name" value="AB_hydrolase_fold"/>
</dbReference>
<comment type="similarity">
    <text evidence="1">Belongs to the type-B carboxylesterase/lipase family.</text>
</comment>
<name>A0AAV1JRL6_9NEOP</name>
<evidence type="ECO:0000313" key="8">
    <source>
        <dbReference type="Proteomes" id="UP001497472"/>
    </source>
</evidence>
<evidence type="ECO:0000256" key="1">
    <source>
        <dbReference type="ARBA" id="ARBA00005964"/>
    </source>
</evidence>
<dbReference type="PROSITE" id="PS00122">
    <property type="entry name" value="CARBOXYLESTERASE_B_1"/>
    <property type="match status" value="3"/>
</dbReference>
<evidence type="ECO:0000259" key="6">
    <source>
        <dbReference type="Pfam" id="PF00135"/>
    </source>
</evidence>
<dbReference type="EMBL" id="CAVLEF010000122">
    <property type="protein sequence ID" value="CAK1551143.1"/>
    <property type="molecule type" value="Genomic_DNA"/>
</dbReference>
<dbReference type="Pfam" id="PF00135">
    <property type="entry name" value="COesterase"/>
    <property type="match status" value="3"/>
</dbReference>
<dbReference type="PANTHER" id="PTHR11559">
    <property type="entry name" value="CARBOXYLESTERASE"/>
    <property type="match status" value="1"/>
</dbReference>
<comment type="caution">
    <text evidence="7">The sequence shown here is derived from an EMBL/GenBank/DDBJ whole genome shotgun (WGS) entry which is preliminary data.</text>
</comment>
<proteinExistence type="inferred from homology"/>
<gene>
    <name evidence="7" type="ORF">LNINA_LOCUS10311</name>
</gene>
<keyword evidence="5" id="KW-0325">Glycoprotein</keyword>
<evidence type="ECO:0000256" key="3">
    <source>
        <dbReference type="ARBA" id="ARBA00022801"/>
    </source>
</evidence>
<keyword evidence="8" id="KW-1185">Reference proteome</keyword>